<proteinExistence type="predicted"/>
<feature type="non-terminal residue" evidence="1">
    <location>
        <position position="52"/>
    </location>
</feature>
<comment type="caution">
    <text evidence="1">The sequence shown here is derived from an EMBL/GenBank/DDBJ whole genome shotgun (WGS) entry which is preliminary data.</text>
</comment>
<name>A0ABP0KTJ7_9DINO</name>
<protein>
    <submittedName>
        <fullName evidence="1">Uncharacterized protein</fullName>
    </submittedName>
</protein>
<sequence>VMALGFALKRHSALLLRAAVETILDAGLENRPGEELLTERSLEVVTSLCDHL</sequence>
<gene>
    <name evidence="1" type="ORF">SCF082_LOCUS18971</name>
</gene>
<keyword evidence="2" id="KW-1185">Reference proteome</keyword>
<evidence type="ECO:0000313" key="1">
    <source>
        <dbReference type="EMBL" id="CAK9029867.1"/>
    </source>
</evidence>
<accession>A0ABP0KTJ7</accession>
<organism evidence="1 2">
    <name type="scientific">Durusdinium trenchii</name>
    <dbReference type="NCBI Taxonomy" id="1381693"/>
    <lineage>
        <taxon>Eukaryota</taxon>
        <taxon>Sar</taxon>
        <taxon>Alveolata</taxon>
        <taxon>Dinophyceae</taxon>
        <taxon>Suessiales</taxon>
        <taxon>Symbiodiniaceae</taxon>
        <taxon>Durusdinium</taxon>
    </lineage>
</organism>
<dbReference type="Proteomes" id="UP001642464">
    <property type="component" value="Unassembled WGS sequence"/>
</dbReference>
<evidence type="ECO:0000313" key="2">
    <source>
        <dbReference type="Proteomes" id="UP001642464"/>
    </source>
</evidence>
<feature type="non-terminal residue" evidence="1">
    <location>
        <position position="1"/>
    </location>
</feature>
<reference evidence="1 2" key="1">
    <citation type="submission" date="2024-02" db="EMBL/GenBank/DDBJ databases">
        <authorList>
            <person name="Chen Y."/>
            <person name="Shah S."/>
            <person name="Dougan E. K."/>
            <person name="Thang M."/>
            <person name="Chan C."/>
        </authorList>
    </citation>
    <scope>NUCLEOTIDE SEQUENCE [LARGE SCALE GENOMIC DNA]</scope>
</reference>
<dbReference type="EMBL" id="CAXAMM010012858">
    <property type="protein sequence ID" value="CAK9029867.1"/>
    <property type="molecule type" value="Genomic_DNA"/>
</dbReference>